<dbReference type="SMART" id="SM00105">
    <property type="entry name" value="ArfGap"/>
    <property type="match status" value="1"/>
</dbReference>
<feature type="domain" description="PH" evidence="7">
    <location>
        <begin position="348"/>
        <end position="453"/>
    </location>
</feature>
<keyword evidence="4" id="KW-0862">Zinc</keyword>
<feature type="compositionally biased region" description="Low complexity" evidence="6">
    <location>
        <begin position="744"/>
        <end position="757"/>
    </location>
</feature>
<evidence type="ECO:0000256" key="4">
    <source>
        <dbReference type="ARBA" id="ARBA00022833"/>
    </source>
</evidence>
<dbReference type="SMART" id="SM00233">
    <property type="entry name" value="PH"/>
    <property type="match status" value="1"/>
</dbReference>
<dbReference type="PANTHER" id="PTHR23180:SF160">
    <property type="entry name" value="ADP-RIBOSYLATION FACTOR GTPASE-ACTIVATING PROTEIN EFFECTOR PROTEIN 1"/>
    <property type="match status" value="1"/>
</dbReference>
<dbReference type="InterPro" id="IPR004148">
    <property type="entry name" value="BAR_dom"/>
</dbReference>
<dbReference type="GO" id="GO:0005096">
    <property type="term" value="F:GTPase activator activity"/>
    <property type="evidence" value="ECO:0007669"/>
    <property type="project" value="UniProtKB-KW"/>
</dbReference>
<feature type="domain" description="Arf-GAP" evidence="8">
    <location>
        <begin position="581"/>
        <end position="709"/>
    </location>
</feature>
<dbReference type="Pfam" id="PF16746">
    <property type="entry name" value="BAR_3"/>
    <property type="match status" value="1"/>
</dbReference>
<name>A0A8H7Q1U9_MORIS</name>
<evidence type="ECO:0000313" key="9">
    <source>
        <dbReference type="EMBL" id="KAG2184572.1"/>
    </source>
</evidence>
<dbReference type="SUPFAM" id="SSF50729">
    <property type="entry name" value="PH domain-like"/>
    <property type="match status" value="1"/>
</dbReference>
<protein>
    <recommendedName>
        <fullName evidence="11">ArfGap-domain-containing protein</fullName>
    </recommendedName>
</protein>
<sequence>MNNILVPPAVKASTLDVPGADISNNDDTQSLGPASQSDAAAEKGLEEDGPLFRATIKQLEGKTAALKSTVKRILKASIASMEAQRASLEADEAFLKALRDTPALESLANNYLDFVSPYIQSQRYHLQNSMQALLIDPLRKLYETDVKAAETKRRQFDEESKDYYTHLSKYLSLKSEKQKGRRHSEYESRHCSKRKTFGLARFDYHAFMQDLHGGRKENEILQYLTNYYEKEYSFYKNVATKLSDNRAELEKLHTAIDTSSKEDSQLIKERKERRNFLEQRLSLPEIQLERIASEPVVPSELRRSMDDNDSSLLPAESQTVGAINLEYDKFKGIRDMEQLDRSVPIATGRRKEGFLFSTSRPSKSNTFDVTTTNWHKYWCVLSGGQLHEYSNWKRQLEAHNEPINLRFATVREARNCERRFCFEIITPQYRRTYQATSQEDMTSWITTISNAIESLLNGMNSSVNLRDLHEEPLQAEPTGQSSRQKYPGRSLSGAFKNGFSTGTREKYMKKINAASQSTADVFDAIGGMLSPTERNRRSFHSAFGFGNANGGNGNNNMNASGSMVFGTAKSLVDQAEGPDSSRLLLFFRENPANLYCADCGENNPEWCSINLGVLLCIECSGIHRSLGTHVSKVRSLTLDRTTYTPDIVELLRAISNERANRVWEATLMDGHKISKPSSGDSRETKQKFITAKYVDKAFINKNIHSGSDATELLFTAVDDDNIELAIQAIVLGANINAKRRGGPSSWSQRTSLSSSTSDFFDSKADYGRSHPISLDQSLMAANIAPLPEDRTVPLAIPVAKQPSSSVTFSLGDLDPYENMNPSIPQYILHLALQHPHFIKGSLDPGILQSTQRDFSFPMAELLLQNGADATLLDTDTGHTLSELISYGDSVSDDAITYLSGKNQARGESSLLRTAAPASLSGTGSNISNSQSEPFSSRVSVSVPSAAATPDSQASLPVSPATKSRTSTPT</sequence>
<dbReference type="InterPro" id="IPR027267">
    <property type="entry name" value="AH/BAR_dom_sf"/>
</dbReference>
<dbReference type="Gene3D" id="1.20.1270.60">
    <property type="entry name" value="Arfaptin homology (AH) domain/BAR domain"/>
    <property type="match status" value="1"/>
</dbReference>
<evidence type="ECO:0000259" key="8">
    <source>
        <dbReference type="PROSITE" id="PS50115"/>
    </source>
</evidence>
<reference evidence="9" key="1">
    <citation type="submission" date="2020-12" db="EMBL/GenBank/DDBJ databases">
        <title>Metabolic potential, ecology and presence of endohyphal bacteria is reflected in genomic diversity of Mucoromycotina.</title>
        <authorList>
            <person name="Muszewska A."/>
            <person name="Okrasinska A."/>
            <person name="Steczkiewicz K."/>
            <person name="Drgas O."/>
            <person name="Orlowska M."/>
            <person name="Perlinska-Lenart U."/>
            <person name="Aleksandrzak-Piekarczyk T."/>
            <person name="Szatraj K."/>
            <person name="Zielenkiewicz U."/>
            <person name="Pilsyk S."/>
            <person name="Malc E."/>
            <person name="Mieczkowski P."/>
            <person name="Kruszewska J.S."/>
            <person name="Biernat P."/>
            <person name="Pawlowska J."/>
        </authorList>
    </citation>
    <scope>NUCLEOTIDE SEQUENCE</scope>
    <source>
        <strain evidence="9">WA0000067209</strain>
    </source>
</reference>
<evidence type="ECO:0000256" key="3">
    <source>
        <dbReference type="ARBA" id="ARBA00022771"/>
    </source>
</evidence>
<evidence type="ECO:0000256" key="5">
    <source>
        <dbReference type="PROSITE-ProRule" id="PRU00288"/>
    </source>
</evidence>
<dbReference type="InterPro" id="IPR038508">
    <property type="entry name" value="ArfGAP_dom_sf"/>
</dbReference>
<organism evidence="9 10">
    <name type="scientific">Mortierella isabellina</name>
    <name type="common">Filamentous fungus</name>
    <name type="synonym">Umbelopsis isabellina</name>
    <dbReference type="NCBI Taxonomy" id="91625"/>
    <lineage>
        <taxon>Eukaryota</taxon>
        <taxon>Fungi</taxon>
        <taxon>Fungi incertae sedis</taxon>
        <taxon>Mucoromycota</taxon>
        <taxon>Mucoromycotina</taxon>
        <taxon>Umbelopsidomycetes</taxon>
        <taxon>Umbelopsidales</taxon>
        <taxon>Umbelopsidaceae</taxon>
        <taxon>Umbelopsis</taxon>
    </lineage>
</organism>
<dbReference type="Proteomes" id="UP000654370">
    <property type="component" value="Unassembled WGS sequence"/>
</dbReference>
<dbReference type="Pfam" id="PF01412">
    <property type="entry name" value="ArfGap"/>
    <property type="match status" value="1"/>
</dbReference>
<dbReference type="SUPFAM" id="SSF103657">
    <property type="entry name" value="BAR/IMD domain-like"/>
    <property type="match status" value="1"/>
</dbReference>
<feature type="region of interest" description="Disordered" evidence="6">
    <location>
        <begin position="474"/>
        <end position="495"/>
    </location>
</feature>
<keyword evidence="1" id="KW-0343">GTPase activation</keyword>
<gene>
    <name evidence="9" type="ORF">INT43_000481</name>
</gene>
<evidence type="ECO:0000313" key="10">
    <source>
        <dbReference type="Proteomes" id="UP000654370"/>
    </source>
</evidence>
<evidence type="ECO:0008006" key="11">
    <source>
        <dbReference type="Google" id="ProtNLM"/>
    </source>
</evidence>
<comment type="caution">
    <text evidence="9">The sequence shown here is derived from an EMBL/GenBank/DDBJ whole genome shotgun (WGS) entry which is preliminary data.</text>
</comment>
<evidence type="ECO:0000256" key="6">
    <source>
        <dbReference type="SAM" id="MobiDB-lite"/>
    </source>
</evidence>
<dbReference type="GO" id="GO:0008270">
    <property type="term" value="F:zinc ion binding"/>
    <property type="evidence" value="ECO:0007669"/>
    <property type="project" value="UniProtKB-KW"/>
</dbReference>
<proteinExistence type="predicted"/>
<dbReference type="GO" id="GO:0005737">
    <property type="term" value="C:cytoplasm"/>
    <property type="evidence" value="ECO:0007669"/>
    <property type="project" value="InterPro"/>
</dbReference>
<feature type="region of interest" description="Disordered" evidence="6">
    <location>
        <begin position="738"/>
        <end position="757"/>
    </location>
</feature>
<dbReference type="Gene3D" id="2.30.29.30">
    <property type="entry name" value="Pleckstrin-homology domain (PH domain)/Phosphotyrosine-binding domain (PTB)"/>
    <property type="match status" value="1"/>
</dbReference>
<feature type="region of interest" description="Disordered" evidence="6">
    <location>
        <begin position="15"/>
        <end position="44"/>
    </location>
</feature>
<dbReference type="Pfam" id="PF00169">
    <property type="entry name" value="PH"/>
    <property type="match status" value="1"/>
</dbReference>
<dbReference type="OrthoDB" id="10266696at2759"/>
<evidence type="ECO:0000256" key="1">
    <source>
        <dbReference type="ARBA" id="ARBA00022468"/>
    </source>
</evidence>
<dbReference type="PROSITE" id="PS50115">
    <property type="entry name" value="ARFGAP"/>
    <property type="match status" value="1"/>
</dbReference>
<dbReference type="AlphaFoldDB" id="A0A8H7Q1U9"/>
<keyword evidence="3 5" id="KW-0863">Zinc-finger</keyword>
<dbReference type="CDD" id="cd08204">
    <property type="entry name" value="ArfGap"/>
    <property type="match status" value="1"/>
</dbReference>
<keyword evidence="10" id="KW-1185">Reference proteome</keyword>
<evidence type="ECO:0000259" key="7">
    <source>
        <dbReference type="PROSITE" id="PS50003"/>
    </source>
</evidence>
<accession>A0A8H7Q1U9</accession>
<dbReference type="InterPro" id="IPR001164">
    <property type="entry name" value="ArfGAP_dom"/>
</dbReference>
<feature type="compositionally biased region" description="Polar residues" evidence="6">
    <location>
        <begin position="22"/>
        <end position="38"/>
    </location>
</feature>
<dbReference type="InterPro" id="IPR001849">
    <property type="entry name" value="PH_domain"/>
</dbReference>
<dbReference type="PANTHER" id="PTHR23180">
    <property type="entry name" value="CENTAURIN/ARF"/>
    <property type="match status" value="1"/>
</dbReference>
<dbReference type="EMBL" id="JAEPQZ010000002">
    <property type="protein sequence ID" value="KAG2184572.1"/>
    <property type="molecule type" value="Genomic_DNA"/>
</dbReference>
<dbReference type="PRINTS" id="PR00405">
    <property type="entry name" value="REVINTRACTNG"/>
</dbReference>
<dbReference type="SUPFAM" id="SSF57863">
    <property type="entry name" value="ArfGap/RecO-like zinc finger"/>
    <property type="match status" value="1"/>
</dbReference>
<feature type="region of interest" description="Disordered" evidence="6">
    <location>
        <begin position="916"/>
        <end position="969"/>
    </location>
</feature>
<dbReference type="FunFam" id="1.10.220.150:FF:000009">
    <property type="entry name" value="stromal membrane-associated protein 1 isoform X1"/>
    <property type="match status" value="1"/>
</dbReference>
<dbReference type="InterPro" id="IPR011993">
    <property type="entry name" value="PH-like_dom_sf"/>
</dbReference>
<dbReference type="InterPro" id="IPR045258">
    <property type="entry name" value="ACAP1/2/3-like"/>
</dbReference>
<dbReference type="Gene3D" id="1.10.220.150">
    <property type="entry name" value="Arf GTPase activating protein"/>
    <property type="match status" value="1"/>
</dbReference>
<dbReference type="PROSITE" id="PS50003">
    <property type="entry name" value="PH_DOMAIN"/>
    <property type="match status" value="1"/>
</dbReference>
<keyword evidence="2" id="KW-0479">Metal-binding</keyword>
<feature type="compositionally biased region" description="Polar residues" evidence="6">
    <location>
        <begin position="919"/>
        <end position="928"/>
    </location>
</feature>
<feature type="compositionally biased region" description="Low complexity" evidence="6">
    <location>
        <begin position="929"/>
        <end position="951"/>
    </location>
</feature>
<evidence type="ECO:0000256" key="2">
    <source>
        <dbReference type="ARBA" id="ARBA00022723"/>
    </source>
</evidence>
<dbReference type="InterPro" id="IPR037278">
    <property type="entry name" value="ARFGAP/RecO"/>
</dbReference>
<dbReference type="FunFam" id="2.30.29.30:FF:000252">
    <property type="entry name" value="ARF GTPase activator (Csx2)"/>
    <property type="match status" value="1"/>
</dbReference>
<feature type="compositionally biased region" description="Polar residues" evidence="6">
    <location>
        <begin position="952"/>
        <end position="969"/>
    </location>
</feature>